<keyword evidence="3" id="KW-1185">Reference proteome</keyword>
<sequence length="221" mass="25030">SGAVVDESLWGRSPLKLNTGIRRLPSILPRARSQLLQTRKDDEREDTVDGCTWWLDEWFESWDAGVRQGAVRRLRCRQRRQQQQEEYDGSALLDRVSEASTNTHPSIYQMTPFKRAKFHSLLPHVLIRRSGRLMPGEAGEGDPAPPSSSEVESRQMYIPLEAYAQQPGGQQTERYYDQLAYSDEGSTPPMPCANENSDLASAIDMADVSDPVAIRRLLRKV</sequence>
<gene>
    <name evidence="2" type="ORF">FOZ63_011859</name>
</gene>
<evidence type="ECO:0000313" key="2">
    <source>
        <dbReference type="EMBL" id="KAF4757748.1"/>
    </source>
</evidence>
<dbReference type="Proteomes" id="UP000553632">
    <property type="component" value="Unassembled WGS sequence"/>
</dbReference>
<evidence type="ECO:0000313" key="3">
    <source>
        <dbReference type="Proteomes" id="UP000553632"/>
    </source>
</evidence>
<comment type="caution">
    <text evidence="2">The sequence shown here is derived from an EMBL/GenBank/DDBJ whole genome shotgun (WGS) entry which is preliminary data.</text>
</comment>
<reference evidence="2 3" key="1">
    <citation type="submission" date="2020-04" db="EMBL/GenBank/DDBJ databases">
        <title>Perkinsus olseni comparative genomics.</title>
        <authorList>
            <person name="Bogema D.R."/>
        </authorList>
    </citation>
    <scope>NUCLEOTIDE SEQUENCE [LARGE SCALE GENOMIC DNA]</scope>
    <source>
        <strain evidence="2 3">ATCC PRA-207</strain>
    </source>
</reference>
<name>A0A7J6UL52_PEROL</name>
<protein>
    <submittedName>
        <fullName evidence="2">Uncharacterized protein</fullName>
    </submittedName>
</protein>
<accession>A0A7J6UL52</accession>
<dbReference type="EMBL" id="JABANO010002275">
    <property type="protein sequence ID" value="KAF4757748.1"/>
    <property type="molecule type" value="Genomic_DNA"/>
</dbReference>
<evidence type="ECO:0000256" key="1">
    <source>
        <dbReference type="SAM" id="MobiDB-lite"/>
    </source>
</evidence>
<proteinExistence type="predicted"/>
<organism evidence="2 3">
    <name type="scientific">Perkinsus olseni</name>
    <name type="common">Perkinsus atlanticus</name>
    <dbReference type="NCBI Taxonomy" id="32597"/>
    <lineage>
        <taxon>Eukaryota</taxon>
        <taxon>Sar</taxon>
        <taxon>Alveolata</taxon>
        <taxon>Perkinsozoa</taxon>
        <taxon>Perkinsea</taxon>
        <taxon>Perkinsida</taxon>
        <taxon>Perkinsidae</taxon>
        <taxon>Perkinsus</taxon>
    </lineage>
</organism>
<feature type="non-terminal residue" evidence="2">
    <location>
        <position position="221"/>
    </location>
</feature>
<dbReference type="AlphaFoldDB" id="A0A7J6UL52"/>
<feature type="region of interest" description="Disordered" evidence="1">
    <location>
        <begin position="133"/>
        <end position="152"/>
    </location>
</feature>
<feature type="non-terminal residue" evidence="2">
    <location>
        <position position="1"/>
    </location>
</feature>